<evidence type="ECO:0000313" key="4">
    <source>
        <dbReference type="Proteomes" id="UP000320231"/>
    </source>
</evidence>
<protein>
    <recommendedName>
        <fullName evidence="2">Thiamine pyrophosphate enzyme TPP-binding domain-containing protein</fullName>
    </recommendedName>
</protein>
<dbReference type="KEGG" id="hsr:HSBAA_55050"/>
<dbReference type="InterPro" id="IPR045229">
    <property type="entry name" value="TPP_enz"/>
</dbReference>
<dbReference type="Proteomes" id="UP000320231">
    <property type="component" value="Chromosome"/>
</dbReference>
<dbReference type="Gene3D" id="3.40.50.1220">
    <property type="entry name" value="TPP-binding domain"/>
    <property type="match status" value="1"/>
</dbReference>
<dbReference type="InterPro" id="IPR039368">
    <property type="entry name" value="AHAS_TPP"/>
</dbReference>
<dbReference type="GO" id="GO:0009099">
    <property type="term" value="P:L-valine biosynthetic process"/>
    <property type="evidence" value="ECO:0007669"/>
    <property type="project" value="TreeGrafter"/>
</dbReference>
<dbReference type="PANTHER" id="PTHR18968:SF13">
    <property type="entry name" value="ACETOLACTATE SYNTHASE CATALYTIC SUBUNIT, MITOCHONDRIAL"/>
    <property type="match status" value="1"/>
</dbReference>
<dbReference type="AlphaFoldDB" id="A0A455UIZ6"/>
<dbReference type="SUPFAM" id="SSF52518">
    <property type="entry name" value="Thiamin diphosphate-binding fold (THDP-binding)"/>
    <property type="match status" value="1"/>
</dbReference>
<dbReference type="Gene3D" id="3.40.50.970">
    <property type="match status" value="1"/>
</dbReference>
<sequence>MVEKIDGWRADREGKLYESSKPGELLKPQEVVEALCRVTRGEAYVTTDVGQHQMFAAQYYKFDKPNRLITSGGLGTMGFGFPAAMGIKQNFPDDDVVCVTGEGSFQMMMQELSTCKQYGVGVKIVNLNNASLGMVRQWQDLNYKSRHAHSYMESLPDFHMLIEAYGFTAITVNTLDELEPALERAFADKHELVFLDVKVDPFEHVYPMQVPLGAMRDMLLSKTERT</sequence>
<comment type="similarity">
    <text evidence="1">Belongs to the TPP enzyme family.</text>
</comment>
<accession>A0A455UIZ6</accession>
<dbReference type="GO" id="GO:0009097">
    <property type="term" value="P:isoleucine biosynthetic process"/>
    <property type="evidence" value="ECO:0007669"/>
    <property type="project" value="TreeGrafter"/>
</dbReference>
<dbReference type="GO" id="GO:0003984">
    <property type="term" value="F:acetolactate synthase activity"/>
    <property type="evidence" value="ECO:0007669"/>
    <property type="project" value="TreeGrafter"/>
</dbReference>
<feature type="domain" description="Thiamine pyrophosphate enzyme TPP-binding" evidence="2">
    <location>
        <begin position="48"/>
        <end position="197"/>
    </location>
</feature>
<dbReference type="GO" id="GO:0050660">
    <property type="term" value="F:flavin adenine dinucleotide binding"/>
    <property type="evidence" value="ECO:0007669"/>
    <property type="project" value="TreeGrafter"/>
</dbReference>
<dbReference type="CDD" id="cd02015">
    <property type="entry name" value="TPP_AHAS"/>
    <property type="match status" value="1"/>
</dbReference>
<dbReference type="FunFam" id="3.40.50.970:FF:000016">
    <property type="entry name" value="Acetolactate synthase"/>
    <property type="match status" value="1"/>
</dbReference>
<evidence type="ECO:0000313" key="3">
    <source>
        <dbReference type="EMBL" id="BBI64199.1"/>
    </source>
</evidence>
<dbReference type="GO" id="GO:0005948">
    <property type="term" value="C:acetolactate synthase complex"/>
    <property type="evidence" value="ECO:0007669"/>
    <property type="project" value="TreeGrafter"/>
</dbReference>
<dbReference type="PANTHER" id="PTHR18968">
    <property type="entry name" value="THIAMINE PYROPHOSPHATE ENZYMES"/>
    <property type="match status" value="1"/>
</dbReference>
<dbReference type="Pfam" id="PF02775">
    <property type="entry name" value="TPP_enzyme_C"/>
    <property type="match status" value="1"/>
</dbReference>
<reference evidence="3 4" key="1">
    <citation type="journal article" date="2019" name="Microbiol. Resour. Announc.">
        <title>Complete Genome Sequence of Halomonas sulfidaeris Strain Esulfide1 Isolated from a Metal Sulfide Rock at a Depth of 2,200 Meters, Obtained Using Nanopore Sequencing.</title>
        <authorList>
            <person name="Saito M."/>
            <person name="Nishigata A."/>
            <person name="Galipon J."/>
            <person name="Arakawa K."/>
        </authorList>
    </citation>
    <scope>NUCLEOTIDE SEQUENCE [LARGE SCALE GENOMIC DNA]</scope>
    <source>
        <strain evidence="3 4">ATCC BAA-803</strain>
    </source>
</reference>
<proteinExistence type="inferred from homology"/>
<dbReference type="InterPro" id="IPR011766">
    <property type="entry name" value="TPP_enzyme_TPP-bd"/>
</dbReference>
<organism evidence="3 4">
    <name type="scientific">Vreelandella sulfidaeris</name>
    <dbReference type="NCBI Taxonomy" id="115553"/>
    <lineage>
        <taxon>Bacteria</taxon>
        <taxon>Pseudomonadati</taxon>
        <taxon>Pseudomonadota</taxon>
        <taxon>Gammaproteobacteria</taxon>
        <taxon>Oceanospirillales</taxon>
        <taxon>Halomonadaceae</taxon>
        <taxon>Vreelandella</taxon>
    </lineage>
</organism>
<evidence type="ECO:0000256" key="1">
    <source>
        <dbReference type="ARBA" id="ARBA00007812"/>
    </source>
</evidence>
<name>A0A455UIZ6_9GAMM</name>
<evidence type="ECO:0000259" key="2">
    <source>
        <dbReference type="Pfam" id="PF02775"/>
    </source>
</evidence>
<gene>
    <name evidence="3" type="ORF">HSBAA_55050</name>
</gene>
<dbReference type="EMBL" id="AP019514">
    <property type="protein sequence ID" value="BBI64199.1"/>
    <property type="molecule type" value="Genomic_DNA"/>
</dbReference>
<dbReference type="GO" id="GO:0030976">
    <property type="term" value="F:thiamine pyrophosphate binding"/>
    <property type="evidence" value="ECO:0007669"/>
    <property type="project" value="InterPro"/>
</dbReference>
<dbReference type="InterPro" id="IPR029061">
    <property type="entry name" value="THDP-binding"/>
</dbReference>